<feature type="region of interest" description="Disordered" evidence="8">
    <location>
        <begin position="1"/>
        <end position="20"/>
    </location>
</feature>
<dbReference type="PANTHER" id="PTHR11911:SF111">
    <property type="entry name" value="INOSINE-5'-MONOPHOSPHATE DEHYDROGENASE"/>
    <property type="match status" value="1"/>
</dbReference>
<dbReference type="InterPro" id="IPR027434">
    <property type="entry name" value="Homing_endonucl"/>
</dbReference>
<dbReference type="SMART" id="SM01240">
    <property type="entry name" value="IMPDH"/>
    <property type="match status" value="1"/>
</dbReference>
<dbReference type="Pfam" id="PF00478">
    <property type="entry name" value="IMPDH"/>
    <property type="match status" value="2"/>
</dbReference>
<dbReference type="PROSITE" id="PS50817">
    <property type="entry name" value="INTEIN_N_TER"/>
    <property type="match status" value="1"/>
</dbReference>
<dbReference type="SUPFAM" id="SSF54631">
    <property type="entry name" value="CBS-domain pair"/>
    <property type="match status" value="1"/>
</dbReference>
<dbReference type="PROSITE" id="PS51371">
    <property type="entry name" value="CBS"/>
    <property type="match status" value="2"/>
</dbReference>
<dbReference type="PROSITE" id="PS50818">
    <property type="entry name" value="INTEIN_C_TER"/>
    <property type="match status" value="1"/>
</dbReference>
<dbReference type="CDD" id="cd04601">
    <property type="entry name" value="CBS_pair_IMPDH"/>
    <property type="match status" value="1"/>
</dbReference>
<dbReference type="InterPro" id="IPR003587">
    <property type="entry name" value="Hint_dom_N"/>
</dbReference>
<dbReference type="InterPro" id="IPR046342">
    <property type="entry name" value="CBS_dom_sf"/>
</dbReference>
<dbReference type="InterPro" id="IPR005990">
    <property type="entry name" value="IMP_DH"/>
</dbReference>
<evidence type="ECO:0000256" key="6">
    <source>
        <dbReference type="ARBA" id="ARBA00023122"/>
    </source>
</evidence>
<dbReference type="InterPro" id="IPR000644">
    <property type="entry name" value="CBS_dom"/>
</dbReference>
<dbReference type="InterPro" id="IPR001093">
    <property type="entry name" value="IMP_DH_GMPRt"/>
</dbReference>
<name>A0ABM8AE49_9DEIO</name>
<evidence type="ECO:0000256" key="2">
    <source>
        <dbReference type="ARBA" id="ARBA00022723"/>
    </source>
</evidence>
<dbReference type="Pfam" id="PF00571">
    <property type="entry name" value="CBS"/>
    <property type="match status" value="2"/>
</dbReference>
<accession>A0ABM8AE49</accession>
<evidence type="ECO:0000256" key="7">
    <source>
        <dbReference type="PROSITE-ProRule" id="PRU00703"/>
    </source>
</evidence>
<gene>
    <name evidence="11" type="ORF">DAETH_20390</name>
</gene>
<evidence type="ECO:0000256" key="3">
    <source>
        <dbReference type="ARBA" id="ARBA00022813"/>
    </source>
</evidence>
<dbReference type="SUPFAM" id="SSF51294">
    <property type="entry name" value="Hedgehog/intein (Hint) domain"/>
    <property type="match status" value="1"/>
</dbReference>
<evidence type="ECO:0000256" key="1">
    <source>
        <dbReference type="ARBA" id="ARBA00005502"/>
    </source>
</evidence>
<dbReference type="InterPro" id="IPR006141">
    <property type="entry name" value="Intein_N"/>
</dbReference>
<feature type="domain" description="CBS" evidence="10">
    <location>
        <begin position="119"/>
        <end position="178"/>
    </location>
</feature>
<proteinExistence type="inferred from homology"/>
<protein>
    <recommendedName>
        <fullName evidence="13">IMP dehydrogenase</fullName>
    </recommendedName>
</protein>
<evidence type="ECO:0000256" key="5">
    <source>
        <dbReference type="ARBA" id="ARBA00023002"/>
    </source>
</evidence>
<dbReference type="Gene3D" id="3.10.28.10">
    <property type="entry name" value="Homing endonucleases"/>
    <property type="match status" value="1"/>
</dbReference>
<dbReference type="PROSITE" id="PS50819">
    <property type="entry name" value="INTEIN_ENDONUCLEASE"/>
    <property type="match status" value="1"/>
</dbReference>
<dbReference type="PANTHER" id="PTHR11911">
    <property type="entry name" value="INOSINE-5-MONOPHOSPHATE DEHYDROGENASE RELATED"/>
    <property type="match status" value="1"/>
</dbReference>
<dbReference type="InterPro" id="IPR004042">
    <property type="entry name" value="Intein_endonuc_central"/>
</dbReference>
<dbReference type="CDD" id="cd00381">
    <property type="entry name" value="IMPDH"/>
    <property type="match status" value="1"/>
</dbReference>
<evidence type="ECO:0000256" key="4">
    <source>
        <dbReference type="ARBA" id="ARBA00023000"/>
    </source>
</evidence>
<evidence type="ECO:0000313" key="11">
    <source>
        <dbReference type="EMBL" id="BDP42070.1"/>
    </source>
</evidence>
<feature type="domain" description="CBS" evidence="10">
    <location>
        <begin position="179"/>
        <end position="236"/>
    </location>
</feature>
<dbReference type="InterPro" id="IPR030934">
    <property type="entry name" value="Intein_C"/>
</dbReference>
<evidence type="ECO:0008006" key="13">
    <source>
        <dbReference type="Google" id="ProtNLM"/>
    </source>
</evidence>
<dbReference type="SUPFAM" id="SSF51412">
    <property type="entry name" value="Inosine monophosphate dehydrogenase (IMPDH)"/>
    <property type="match status" value="2"/>
</dbReference>
<dbReference type="InterPro" id="IPR036844">
    <property type="entry name" value="Hint_dom_sf"/>
</dbReference>
<comment type="similarity">
    <text evidence="1">Belongs to the IMPDH/GMPR family.</text>
</comment>
<keyword evidence="3" id="KW-0068">Autocatalytic cleavage</keyword>
<organism evidence="11 12">
    <name type="scientific">Deinococcus aetherius</name>
    <dbReference type="NCBI Taxonomy" id="200252"/>
    <lineage>
        <taxon>Bacteria</taxon>
        <taxon>Thermotogati</taxon>
        <taxon>Deinococcota</taxon>
        <taxon>Deinococci</taxon>
        <taxon>Deinococcales</taxon>
        <taxon>Deinococcaceae</taxon>
        <taxon>Deinococcus</taxon>
    </lineage>
</organism>
<keyword evidence="2" id="KW-0479">Metal-binding</keyword>
<evidence type="ECO:0000256" key="8">
    <source>
        <dbReference type="SAM" id="MobiDB-lite"/>
    </source>
</evidence>
<dbReference type="InterPro" id="IPR013785">
    <property type="entry name" value="Aldolase_TIM"/>
</dbReference>
<dbReference type="Gene3D" id="3.20.20.70">
    <property type="entry name" value="Aldolase class I"/>
    <property type="match status" value="2"/>
</dbReference>
<keyword evidence="4" id="KW-0651">Protein splicing</keyword>
<keyword evidence="12" id="KW-1185">Reference proteome</keyword>
<dbReference type="EMBL" id="AP026560">
    <property type="protein sequence ID" value="BDP42070.1"/>
    <property type="molecule type" value="Genomic_DNA"/>
</dbReference>
<sequence>MTSLTPEATPTEVLGQPGAGEQGGRFAYKFGQEGITFDDVLLLPRHSTVLPHEVNVEAQLTRRVRLNIPFVSAAMDTVTETAMAVAMAREGGIGVIHKNMSVDAQAEMVRKVKRSESGMIVDPITLPPHATVGDAERLMGEYRISGVPITDPVGRLLGIITNRDLRFVEDSSTLVQDVMTRENLVTVPVGTTLEEAQEIFKRHRIEKLLVTGEGGFLKGLITIKDLTKRVKYPRAAKDHLGRLRVAAAIGVGADLMDRAGALVAAGADVLVLDSAHGHSQGILNALTRVKDHFDVDVMAGNIATRAGAKDLIAAGADAVKVGIGPGCFAAGTRVLMAGGYYKNIEDVKVGDWVLNMHGQPVTVVNSWCTGIREVIAVRHVHAPRETLVTPDHRYWVGDLSTVSAASVTAEGYASSLSRPTRLGESKLRWKAVGEAQGDVFLLPRQLHFELPDSLEINLGNFAVRRGQLERRYQTQIRESYDLGYLFGTFLGDGHAFINHNGSETRTGSEIGRVSWYFSHEEREIADKLAACVEQVTGVRPTLKVDGNLINVYLYSLPWARLLSQFGKREHKTLPHAYLAKNPEYLRGLKDGLIDSDGYIAADGRHCFVNTSRELLELFGLLCHLTEGSLPNMYVEPGNLGGLQGVKDEMLDSYRARLNVSHAARQLPDYSVVKPLSRRDLTLSLPVYDIEVDCPTHSFIADNAVVHNSICTTRVVTGVGVPQITAIFEASGVALEAGVPVIADGGIKQTGDVPKAIAAGASAVMMGSMLAGTDEAPGEVVLRDGRRYKSYRGMGSLGAMDQGSSDRYFQSGSRKFVPEGIEGIIASRGKAGEVLYQFVGGLRSSMGYCGSPDLETLQGTAQFVRITGASLIESHPHGVTITKEAPNYGGK</sequence>
<dbReference type="RefSeq" id="WP_264774783.1">
    <property type="nucleotide sequence ID" value="NZ_AP026560.1"/>
</dbReference>
<evidence type="ECO:0000313" key="12">
    <source>
        <dbReference type="Proteomes" id="UP001064971"/>
    </source>
</evidence>
<dbReference type="Proteomes" id="UP001064971">
    <property type="component" value="Chromosome"/>
</dbReference>
<dbReference type="SMART" id="SM00306">
    <property type="entry name" value="HintN"/>
    <property type="match status" value="1"/>
</dbReference>
<feature type="domain" description="DOD-type homing endonuclease" evidence="9">
    <location>
        <begin position="485"/>
        <end position="620"/>
    </location>
</feature>
<keyword evidence="5" id="KW-0560">Oxidoreductase</keyword>
<evidence type="ECO:0000259" key="9">
    <source>
        <dbReference type="PROSITE" id="PS50819"/>
    </source>
</evidence>
<keyword evidence="6 7" id="KW-0129">CBS domain</keyword>
<dbReference type="SMART" id="SM00116">
    <property type="entry name" value="CBS"/>
    <property type="match status" value="2"/>
</dbReference>
<reference evidence="11" key="1">
    <citation type="submission" date="2022-07" db="EMBL/GenBank/DDBJ databases">
        <title>Complete Genome Sequence of the Radioresistant Bacterium Deinococcus aetherius ST0316, Isolated from the Air Dust collected in Lower Stratosphere above Japan.</title>
        <authorList>
            <person name="Satoh K."/>
            <person name="Hagiwara K."/>
            <person name="Katsumata K."/>
            <person name="Kubo A."/>
            <person name="Yokobori S."/>
            <person name="Yamagishi A."/>
            <person name="Oono Y."/>
            <person name="Narumi I."/>
        </authorList>
    </citation>
    <scope>NUCLEOTIDE SEQUENCE</scope>
    <source>
        <strain evidence="11">ST0316</strain>
    </source>
</reference>
<evidence type="ECO:0000259" key="10">
    <source>
        <dbReference type="PROSITE" id="PS51371"/>
    </source>
</evidence>